<proteinExistence type="predicted"/>
<evidence type="ECO:0000259" key="1">
    <source>
        <dbReference type="Pfam" id="PF04071"/>
    </source>
</evidence>
<dbReference type="HOGENOM" id="CLU_164613_1_0_9"/>
<name>C0CP91_BLAHS</name>
<dbReference type="Proteomes" id="UP000003100">
    <property type="component" value="Unassembled WGS sequence"/>
</dbReference>
<evidence type="ECO:0000313" key="3">
    <source>
        <dbReference type="Proteomes" id="UP000003100"/>
    </source>
</evidence>
<evidence type="ECO:0000313" key="2">
    <source>
        <dbReference type="EMBL" id="EEG48406.1"/>
    </source>
</evidence>
<keyword evidence="3" id="KW-1185">Reference proteome</keyword>
<dbReference type="InterPro" id="IPR007212">
    <property type="entry name" value="Zf-like"/>
</dbReference>
<accession>C0CP91</accession>
<dbReference type="PATRIC" id="fig|476272.21.peg.822"/>
<dbReference type="Pfam" id="PF04071">
    <property type="entry name" value="zf-like"/>
    <property type="match status" value="1"/>
</dbReference>
<reference evidence="2 3" key="2">
    <citation type="submission" date="2009-02" db="EMBL/GenBank/DDBJ databases">
        <title>Draft genome sequence of Blautia hydrogenotrophica DSM 10507 (Ruminococcus hydrogenotrophicus DSM 10507).</title>
        <authorList>
            <person name="Sudarsanam P."/>
            <person name="Ley R."/>
            <person name="Guruge J."/>
            <person name="Turnbaugh P.J."/>
            <person name="Mahowald M."/>
            <person name="Liep D."/>
            <person name="Gordon J."/>
        </authorList>
    </citation>
    <scope>NUCLEOTIDE SEQUENCE [LARGE SCALE GENOMIC DNA]</scope>
    <source>
        <strain evidence="3">DSM 10507 / JCM 14656 / S5a33</strain>
    </source>
</reference>
<gene>
    <name evidence="2" type="ORF">RUMHYD_02692</name>
</gene>
<dbReference type="EMBL" id="ACBZ01000147">
    <property type="protein sequence ID" value="EEG48406.1"/>
    <property type="molecule type" value="Genomic_DNA"/>
</dbReference>
<comment type="caution">
    <text evidence="2">The sequence shown here is derived from an EMBL/GenBank/DDBJ whole genome shotgun (WGS) entry which is preliminary data.</text>
</comment>
<sequence>MNELSSAGVNRTPLKEEFTMKEKKEFWEDKEFSFFCHKNCEYFPCHETKDLENFNCLFCYCPLYALGDKCGGNFRILDGGIKDCSKCMLPHRRENYGYVTGKYHEIMELVKKNQKK</sequence>
<dbReference type="AlphaFoldDB" id="C0CP91"/>
<protein>
    <recommendedName>
        <fullName evidence="1">Cysteine-rich small domain-containing protein</fullName>
    </recommendedName>
</protein>
<feature type="domain" description="Cysteine-rich small" evidence="1">
    <location>
        <begin position="33"/>
        <end position="113"/>
    </location>
</feature>
<organism evidence="2 3">
    <name type="scientific">Blautia hydrogenotrophica (strain DSM 10507 / JCM 14656 / S5a33)</name>
    <name type="common">Ruminococcus hydrogenotrophicus</name>
    <dbReference type="NCBI Taxonomy" id="476272"/>
    <lineage>
        <taxon>Bacteria</taxon>
        <taxon>Bacillati</taxon>
        <taxon>Bacillota</taxon>
        <taxon>Clostridia</taxon>
        <taxon>Lachnospirales</taxon>
        <taxon>Lachnospiraceae</taxon>
        <taxon>Blautia</taxon>
    </lineage>
</organism>
<reference evidence="2 3" key="1">
    <citation type="submission" date="2009-01" db="EMBL/GenBank/DDBJ databases">
        <authorList>
            <person name="Fulton L."/>
            <person name="Clifton S."/>
            <person name="Fulton B."/>
            <person name="Xu J."/>
            <person name="Minx P."/>
            <person name="Pepin K.H."/>
            <person name="Johnson M."/>
            <person name="Bhonagiri V."/>
            <person name="Nash W.E."/>
            <person name="Mardis E.R."/>
            <person name="Wilson R.K."/>
        </authorList>
    </citation>
    <scope>NUCLEOTIDE SEQUENCE [LARGE SCALE GENOMIC DNA]</scope>
    <source>
        <strain evidence="3">DSM 10507 / JCM 14656 / S5a33</strain>
    </source>
</reference>
<dbReference type="eggNOG" id="COG2158">
    <property type="taxonomic scope" value="Bacteria"/>
</dbReference>